<evidence type="ECO:0000256" key="5">
    <source>
        <dbReference type="ARBA" id="ARBA00048791"/>
    </source>
</evidence>
<organism evidence="8 9">
    <name type="scientific">Tepiditoga spiralis</name>
    <dbReference type="NCBI Taxonomy" id="2108365"/>
    <lineage>
        <taxon>Bacteria</taxon>
        <taxon>Thermotogati</taxon>
        <taxon>Thermotogota</taxon>
        <taxon>Thermotogae</taxon>
        <taxon>Petrotogales</taxon>
        <taxon>Petrotogaceae</taxon>
        <taxon>Tepiditoga</taxon>
    </lineage>
</organism>
<dbReference type="InterPro" id="IPR013785">
    <property type="entry name" value="Aldolase_TIM"/>
</dbReference>
<dbReference type="GO" id="GO:0009264">
    <property type="term" value="P:deoxyribonucleotide catabolic process"/>
    <property type="evidence" value="ECO:0007669"/>
    <property type="project" value="UniProtKB-UniRule"/>
</dbReference>
<dbReference type="NCBIfam" id="TIGR00126">
    <property type="entry name" value="deoC"/>
    <property type="match status" value="1"/>
</dbReference>
<dbReference type="Proteomes" id="UP000516361">
    <property type="component" value="Chromosome"/>
</dbReference>
<evidence type="ECO:0000256" key="6">
    <source>
        <dbReference type="ARBA" id="ARBA00056337"/>
    </source>
</evidence>
<name>A0A7G1G656_9BACT</name>
<dbReference type="EC" id="4.1.2.4" evidence="7"/>
<evidence type="ECO:0000313" key="9">
    <source>
        <dbReference type="Proteomes" id="UP000516361"/>
    </source>
</evidence>
<keyword evidence="2 7" id="KW-0963">Cytoplasm</keyword>
<feature type="active site" description="Schiff-base intermediate with acetaldehyde" evidence="7">
    <location>
        <position position="183"/>
    </location>
</feature>
<dbReference type="HAMAP" id="MF_00114">
    <property type="entry name" value="DeoC_type1"/>
    <property type="match status" value="1"/>
</dbReference>
<dbReference type="GO" id="GO:0005737">
    <property type="term" value="C:cytoplasm"/>
    <property type="evidence" value="ECO:0007669"/>
    <property type="project" value="UniProtKB-SubCell"/>
</dbReference>
<dbReference type="CDD" id="cd00959">
    <property type="entry name" value="DeoC"/>
    <property type="match status" value="1"/>
</dbReference>
<dbReference type="FunFam" id="3.20.20.70:FF:000198">
    <property type="entry name" value="Deoxyribose-phosphate aldolase"/>
    <property type="match status" value="1"/>
</dbReference>
<feature type="active site" description="Proton donor/acceptor" evidence="7">
    <location>
        <position position="212"/>
    </location>
</feature>
<dbReference type="InterPro" id="IPR011343">
    <property type="entry name" value="DeoC"/>
</dbReference>
<dbReference type="KEGG" id="ocy:OSSY52_21890"/>
<dbReference type="Pfam" id="PF01791">
    <property type="entry name" value="DeoC"/>
    <property type="match status" value="1"/>
</dbReference>
<dbReference type="SUPFAM" id="SSF51569">
    <property type="entry name" value="Aldolase"/>
    <property type="match status" value="1"/>
</dbReference>
<sequence>MDLKRLEESIEKEIKKVNESFNYSEKNIELKPENIARYIDHTLLKATATPKDIEKLCEEAKENDFFSVCVNPAYASLAKEKLNGSNSKVAVVIGFPLGANDKTVKAFETRAALDDGADEFDMVINIGMLKAKKYDYVFEDIKSVVDEADGKTVKVIIETCYLTKEEKIAACVLSKLAGATFVKTSTGFGTGGATPEDVALMKFVVGNDLKVKASGGVRSFEDAKKVIAAGAERIGASAGIKIINGEVSKENY</sequence>
<keyword evidence="4 7" id="KW-0704">Schiff base</keyword>
<comment type="subcellular location">
    <subcellularLocation>
        <location evidence="7">Cytoplasm</location>
    </subcellularLocation>
</comment>
<dbReference type="RefSeq" id="WP_190614905.1">
    <property type="nucleotide sequence ID" value="NZ_AP018712.1"/>
</dbReference>
<evidence type="ECO:0000256" key="1">
    <source>
        <dbReference type="ARBA" id="ARBA00010936"/>
    </source>
</evidence>
<evidence type="ECO:0000256" key="4">
    <source>
        <dbReference type="ARBA" id="ARBA00023270"/>
    </source>
</evidence>
<dbReference type="SMART" id="SM01133">
    <property type="entry name" value="DeoC"/>
    <property type="match status" value="1"/>
</dbReference>
<dbReference type="InterPro" id="IPR002915">
    <property type="entry name" value="DeoC/FbaB/LacD_aldolase"/>
</dbReference>
<comment type="function">
    <text evidence="6 7">Catalyzes a reversible aldol reaction between acetaldehyde and D-glyceraldehyde 3-phosphate to generate 2-deoxy-D-ribose 5-phosphate.</text>
</comment>
<evidence type="ECO:0000256" key="3">
    <source>
        <dbReference type="ARBA" id="ARBA00023239"/>
    </source>
</evidence>
<reference evidence="8 9" key="1">
    <citation type="submission" date="2018-06" db="EMBL/GenBank/DDBJ databases">
        <title>Genome sequencing of Oceanotoga sp. sy52.</title>
        <authorList>
            <person name="Mori K."/>
        </authorList>
    </citation>
    <scope>NUCLEOTIDE SEQUENCE [LARGE SCALE GENOMIC DNA]</scope>
    <source>
        <strain evidence="9">sy52</strain>
    </source>
</reference>
<dbReference type="PANTHER" id="PTHR10889">
    <property type="entry name" value="DEOXYRIBOSE-PHOSPHATE ALDOLASE"/>
    <property type="match status" value="1"/>
</dbReference>
<evidence type="ECO:0000313" key="8">
    <source>
        <dbReference type="EMBL" id="BBE32048.1"/>
    </source>
</evidence>
<evidence type="ECO:0000256" key="2">
    <source>
        <dbReference type="ARBA" id="ARBA00022490"/>
    </source>
</evidence>
<dbReference type="Gene3D" id="3.20.20.70">
    <property type="entry name" value="Aldolase class I"/>
    <property type="match status" value="1"/>
</dbReference>
<gene>
    <name evidence="7 8" type="primary">deoC</name>
    <name evidence="8" type="ORF">OSSY52_21890</name>
</gene>
<dbReference type="GO" id="GO:0004139">
    <property type="term" value="F:deoxyribose-phosphate aldolase activity"/>
    <property type="evidence" value="ECO:0007669"/>
    <property type="project" value="UniProtKB-UniRule"/>
</dbReference>
<dbReference type="GO" id="GO:0016052">
    <property type="term" value="P:carbohydrate catabolic process"/>
    <property type="evidence" value="ECO:0007669"/>
    <property type="project" value="TreeGrafter"/>
</dbReference>
<dbReference type="EMBL" id="AP018712">
    <property type="protein sequence ID" value="BBE32048.1"/>
    <property type="molecule type" value="Genomic_DNA"/>
</dbReference>
<feature type="active site" description="Proton donor/acceptor" evidence="7">
    <location>
        <position position="121"/>
    </location>
</feature>
<keyword evidence="9" id="KW-1185">Reference proteome</keyword>
<keyword evidence="3 7" id="KW-0456">Lyase</keyword>
<dbReference type="GO" id="GO:0006018">
    <property type="term" value="P:2-deoxyribose 1-phosphate catabolic process"/>
    <property type="evidence" value="ECO:0007669"/>
    <property type="project" value="UniProtKB-UniRule"/>
</dbReference>
<dbReference type="UniPathway" id="UPA00002">
    <property type="reaction ID" value="UER00468"/>
</dbReference>
<dbReference type="FunCoup" id="A0A7G1G656">
    <property type="interactions" value="236"/>
</dbReference>
<evidence type="ECO:0000256" key="7">
    <source>
        <dbReference type="HAMAP-Rule" id="MF_00114"/>
    </source>
</evidence>
<accession>A0A7G1G656</accession>
<dbReference type="PANTHER" id="PTHR10889:SF1">
    <property type="entry name" value="DEOXYRIBOSE-PHOSPHATE ALDOLASE"/>
    <property type="match status" value="1"/>
</dbReference>
<protein>
    <recommendedName>
        <fullName evidence="7">Deoxyribose-phosphate aldolase</fullName>
        <shortName evidence="7">DERA</shortName>
        <ecNumber evidence="7">4.1.2.4</ecNumber>
    </recommendedName>
    <alternativeName>
        <fullName evidence="7">2-deoxy-D-ribose 5-phosphate aldolase</fullName>
    </alternativeName>
    <alternativeName>
        <fullName evidence="7">Phosphodeoxyriboaldolase</fullName>
        <shortName evidence="7">Deoxyriboaldolase</shortName>
    </alternativeName>
</protein>
<proteinExistence type="inferred from homology"/>
<comment type="pathway">
    <text evidence="7">Carbohydrate degradation; 2-deoxy-D-ribose 1-phosphate degradation; D-glyceraldehyde 3-phosphate and acetaldehyde from 2-deoxy-alpha-D-ribose 1-phosphate: step 2/2.</text>
</comment>
<dbReference type="PIRSF" id="PIRSF001357">
    <property type="entry name" value="DeoC"/>
    <property type="match status" value="1"/>
</dbReference>
<comment type="catalytic activity">
    <reaction evidence="5 7">
        <text>2-deoxy-D-ribose 5-phosphate = D-glyceraldehyde 3-phosphate + acetaldehyde</text>
        <dbReference type="Rhea" id="RHEA:12821"/>
        <dbReference type="ChEBI" id="CHEBI:15343"/>
        <dbReference type="ChEBI" id="CHEBI:59776"/>
        <dbReference type="ChEBI" id="CHEBI:62877"/>
        <dbReference type="EC" id="4.1.2.4"/>
    </reaction>
</comment>
<comment type="similarity">
    <text evidence="1 7">Belongs to the DeoC/FbaB aldolase family. DeoC type 1 subfamily.</text>
</comment>
<dbReference type="InParanoid" id="A0A7G1G656"/>
<dbReference type="AlphaFoldDB" id="A0A7G1G656"/>
<dbReference type="InterPro" id="IPR028581">
    <property type="entry name" value="DeoC_typeI"/>
</dbReference>